<keyword evidence="1" id="KW-0732">Signal</keyword>
<dbReference type="Pfam" id="PF08881">
    <property type="entry name" value="CVNH"/>
    <property type="match status" value="1"/>
</dbReference>
<dbReference type="AlphaFoldDB" id="A0AAN6PGQ5"/>
<reference evidence="4" key="1">
    <citation type="journal article" date="2023" name="Mol. Phylogenet. Evol.">
        <title>Genome-scale phylogeny and comparative genomics of the fungal order Sordariales.</title>
        <authorList>
            <person name="Hensen N."/>
            <person name="Bonometti L."/>
            <person name="Westerberg I."/>
            <person name="Brannstrom I.O."/>
            <person name="Guillou S."/>
            <person name="Cros-Aarteil S."/>
            <person name="Calhoun S."/>
            <person name="Haridas S."/>
            <person name="Kuo A."/>
            <person name="Mondo S."/>
            <person name="Pangilinan J."/>
            <person name="Riley R."/>
            <person name="LaButti K."/>
            <person name="Andreopoulos B."/>
            <person name="Lipzen A."/>
            <person name="Chen C."/>
            <person name="Yan M."/>
            <person name="Daum C."/>
            <person name="Ng V."/>
            <person name="Clum A."/>
            <person name="Steindorff A."/>
            <person name="Ohm R.A."/>
            <person name="Martin F."/>
            <person name="Silar P."/>
            <person name="Natvig D.O."/>
            <person name="Lalanne C."/>
            <person name="Gautier V."/>
            <person name="Ament-Velasquez S.L."/>
            <person name="Kruys A."/>
            <person name="Hutchinson M.I."/>
            <person name="Powell A.J."/>
            <person name="Barry K."/>
            <person name="Miller A.N."/>
            <person name="Grigoriev I.V."/>
            <person name="Debuchy R."/>
            <person name="Gladieux P."/>
            <person name="Hiltunen Thoren M."/>
            <person name="Johannesson H."/>
        </authorList>
    </citation>
    <scope>NUCLEOTIDE SEQUENCE [LARGE SCALE GENOMIC DNA]</scope>
    <source>
        <strain evidence="4">CBS 284.82</strain>
    </source>
</reference>
<feature type="chain" id="PRO_5042876084" description="Cyanovirin-N domain-containing protein" evidence="1">
    <location>
        <begin position="21"/>
        <end position="140"/>
    </location>
</feature>
<name>A0AAN6PGQ5_9PEZI</name>
<feature type="signal peptide" evidence="1">
    <location>
        <begin position="1"/>
        <end position="20"/>
    </location>
</feature>
<dbReference type="InterPro" id="IPR036673">
    <property type="entry name" value="Cyanovirin-N_sf"/>
</dbReference>
<proteinExistence type="predicted"/>
<dbReference type="Proteomes" id="UP001303115">
    <property type="component" value="Unassembled WGS sequence"/>
</dbReference>
<organism evidence="3 4">
    <name type="scientific">Parachaetomium inaequale</name>
    <dbReference type="NCBI Taxonomy" id="2588326"/>
    <lineage>
        <taxon>Eukaryota</taxon>
        <taxon>Fungi</taxon>
        <taxon>Dikarya</taxon>
        <taxon>Ascomycota</taxon>
        <taxon>Pezizomycotina</taxon>
        <taxon>Sordariomycetes</taxon>
        <taxon>Sordariomycetidae</taxon>
        <taxon>Sordariales</taxon>
        <taxon>Chaetomiaceae</taxon>
        <taxon>Parachaetomium</taxon>
    </lineage>
</organism>
<evidence type="ECO:0000313" key="3">
    <source>
        <dbReference type="EMBL" id="KAK4040427.1"/>
    </source>
</evidence>
<comment type="caution">
    <text evidence="3">The sequence shown here is derived from an EMBL/GenBank/DDBJ whole genome shotgun (WGS) entry which is preliminary data.</text>
</comment>
<keyword evidence="4" id="KW-1185">Reference proteome</keyword>
<feature type="domain" description="Cyanovirin-N" evidence="2">
    <location>
        <begin position="23"/>
        <end position="132"/>
    </location>
</feature>
<dbReference type="EMBL" id="MU854377">
    <property type="protein sequence ID" value="KAK4040427.1"/>
    <property type="molecule type" value="Genomic_DNA"/>
</dbReference>
<protein>
    <recommendedName>
        <fullName evidence="2">Cyanovirin-N domain-containing protein</fullName>
    </recommendedName>
</protein>
<dbReference type="InterPro" id="IPR011058">
    <property type="entry name" value="Cyanovirin-N"/>
</dbReference>
<dbReference type="SUPFAM" id="SSF51322">
    <property type="entry name" value="Cyanovirin-N"/>
    <property type="match status" value="1"/>
</dbReference>
<dbReference type="SMART" id="SM01111">
    <property type="entry name" value="CVNH"/>
    <property type="match status" value="1"/>
</dbReference>
<evidence type="ECO:0000259" key="2">
    <source>
        <dbReference type="SMART" id="SM01111"/>
    </source>
</evidence>
<accession>A0AAN6PGQ5</accession>
<gene>
    <name evidence="3" type="ORF">C8A01DRAFT_35569</name>
</gene>
<sequence length="140" mass="15050">MKLAPALSMGLALLPGMVSAGGGFYNSCKENWHMEGNLMITECKKANGQYMRSRQDMNLCIGNSFGTLRAADNGGFTASCGACQQGQVPYVGGQPPTPYIACSCKNGNGNQEAFTNLNLNDFVENRDGYIWCFGHRSAAF</sequence>
<evidence type="ECO:0000256" key="1">
    <source>
        <dbReference type="SAM" id="SignalP"/>
    </source>
</evidence>
<evidence type="ECO:0000313" key="4">
    <source>
        <dbReference type="Proteomes" id="UP001303115"/>
    </source>
</evidence>
<dbReference type="Gene3D" id="2.30.60.10">
    <property type="entry name" value="Cyanovirin-N"/>
    <property type="match status" value="1"/>
</dbReference>